<protein>
    <submittedName>
        <fullName evidence="1">Uncharacterized protein</fullName>
    </submittedName>
</protein>
<dbReference type="EMBL" id="BGZK01001684">
    <property type="protein sequence ID" value="GBP84516.1"/>
    <property type="molecule type" value="Genomic_DNA"/>
</dbReference>
<dbReference type="AlphaFoldDB" id="A0A4C1Z7F2"/>
<sequence length="158" mass="18141">MQIPLYNKKLDLTTNQKQMGPVRVSIILIWKKPPRTYVKKDYSKQVSIGEIPFIGLEFQTSPALGMIYDLHYNKHDCAALISMLCYRVPYRAQQAEDRPHHLFTTNRCRTAAGTRSPVRRLADTCTKFKSMDIITSTVGSFKKDILHTLNRACSKLHV</sequence>
<gene>
    <name evidence="1" type="ORF">EVAR_64236_1</name>
</gene>
<comment type="caution">
    <text evidence="1">The sequence shown here is derived from an EMBL/GenBank/DDBJ whole genome shotgun (WGS) entry which is preliminary data.</text>
</comment>
<keyword evidence="2" id="KW-1185">Reference proteome</keyword>
<name>A0A4C1Z7F2_EUMVA</name>
<evidence type="ECO:0000313" key="1">
    <source>
        <dbReference type="EMBL" id="GBP84516.1"/>
    </source>
</evidence>
<organism evidence="1 2">
    <name type="scientific">Eumeta variegata</name>
    <name type="common">Bagworm moth</name>
    <name type="synonym">Eumeta japonica</name>
    <dbReference type="NCBI Taxonomy" id="151549"/>
    <lineage>
        <taxon>Eukaryota</taxon>
        <taxon>Metazoa</taxon>
        <taxon>Ecdysozoa</taxon>
        <taxon>Arthropoda</taxon>
        <taxon>Hexapoda</taxon>
        <taxon>Insecta</taxon>
        <taxon>Pterygota</taxon>
        <taxon>Neoptera</taxon>
        <taxon>Endopterygota</taxon>
        <taxon>Lepidoptera</taxon>
        <taxon>Glossata</taxon>
        <taxon>Ditrysia</taxon>
        <taxon>Tineoidea</taxon>
        <taxon>Psychidae</taxon>
        <taxon>Oiketicinae</taxon>
        <taxon>Eumeta</taxon>
    </lineage>
</organism>
<proteinExistence type="predicted"/>
<evidence type="ECO:0000313" key="2">
    <source>
        <dbReference type="Proteomes" id="UP000299102"/>
    </source>
</evidence>
<reference evidence="1 2" key="1">
    <citation type="journal article" date="2019" name="Commun. Biol.">
        <title>The bagworm genome reveals a unique fibroin gene that provides high tensile strength.</title>
        <authorList>
            <person name="Kono N."/>
            <person name="Nakamura H."/>
            <person name="Ohtoshi R."/>
            <person name="Tomita M."/>
            <person name="Numata K."/>
            <person name="Arakawa K."/>
        </authorList>
    </citation>
    <scope>NUCLEOTIDE SEQUENCE [LARGE SCALE GENOMIC DNA]</scope>
</reference>
<dbReference type="OrthoDB" id="426210at2759"/>
<dbReference type="Proteomes" id="UP000299102">
    <property type="component" value="Unassembled WGS sequence"/>
</dbReference>
<accession>A0A4C1Z7F2</accession>